<evidence type="ECO:0000256" key="7">
    <source>
        <dbReference type="ARBA" id="ARBA00023180"/>
    </source>
</evidence>
<comment type="catalytic activity">
    <reaction evidence="9">
        <text>a 1-acyl-sn-glycero-3-phosphocholine + H2O = sn-glycerol 3-phosphocholine + a fatty acid + H(+)</text>
        <dbReference type="Rhea" id="RHEA:15177"/>
        <dbReference type="ChEBI" id="CHEBI:15377"/>
        <dbReference type="ChEBI" id="CHEBI:15378"/>
        <dbReference type="ChEBI" id="CHEBI:16870"/>
        <dbReference type="ChEBI" id="CHEBI:28868"/>
        <dbReference type="ChEBI" id="CHEBI:58168"/>
        <dbReference type="EC" id="3.1.1.5"/>
    </reaction>
</comment>
<evidence type="ECO:0000256" key="2">
    <source>
        <dbReference type="ARBA" id="ARBA00013274"/>
    </source>
</evidence>
<keyword evidence="12" id="KW-1185">Reference proteome</keyword>
<name>A0ABR3G234_9AGAR</name>
<dbReference type="InterPro" id="IPR016035">
    <property type="entry name" value="Acyl_Trfase/lysoPLipase"/>
</dbReference>
<evidence type="ECO:0000256" key="3">
    <source>
        <dbReference type="ARBA" id="ARBA00022729"/>
    </source>
</evidence>
<evidence type="ECO:0000256" key="5">
    <source>
        <dbReference type="ARBA" id="ARBA00022963"/>
    </source>
</evidence>
<keyword evidence="4 8" id="KW-0378">Hydrolase</keyword>
<dbReference type="EC" id="3.1.1.5" evidence="2 9"/>
<evidence type="ECO:0000256" key="8">
    <source>
        <dbReference type="PROSITE-ProRule" id="PRU00555"/>
    </source>
</evidence>
<evidence type="ECO:0000256" key="6">
    <source>
        <dbReference type="ARBA" id="ARBA00023098"/>
    </source>
</evidence>
<keyword evidence="7" id="KW-0325">Glycoprotein</keyword>
<dbReference type="InterPro" id="IPR002642">
    <property type="entry name" value="LysoPLipase_cat_dom"/>
</dbReference>
<comment type="caution">
    <text evidence="11">The sequence shown here is derived from an EMBL/GenBank/DDBJ whole genome shotgun (WGS) entry which is preliminary data.</text>
</comment>
<dbReference type="Proteomes" id="UP001465976">
    <property type="component" value="Unassembled WGS sequence"/>
</dbReference>
<dbReference type="PANTHER" id="PTHR10728:SF33">
    <property type="entry name" value="LYSOPHOSPHOLIPASE 1-RELATED"/>
    <property type="match status" value="1"/>
</dbReference>
<evidence type="ECO:0000256" key="1">
    <source>
        <dbReference type="ARBA" id="ARBA00008780"/>
    </source>
</evidence>
<gene>
    <name evidence="11" type="ORF">V5O48_000235</name>
</gene>
<reference evidence="11 12" key="1">
    <citation type="submission" date="2024-02" db="EMBL/GenBank/DDBJ databases">
        <title>A draft genome for the cacao thread blight pathogen Marasmius crinis-equi.</title>
        <authorList>
            <person name="Cohen S.P."/>
            <person name="Baruah I.K."/>
            <person name="Amoako-Attah I."/>
            <person name="Bukari Y."/>
            <person name="Meinhardt L.W."/>
            <person name="Bailey B.A."/>
        </authorList>
    </citation>
    <scope>NUCLEOTIDE SEQUENCE [LARGE SCALE GENOMIC DNA]</scope>
    <source>
        <strain evidence="11 12">GH-76</strain>
    </source>
</reference>
<dbReference type="PANTHER" id="PTHR10728">
    <property type="entry name" value="CYTOSOLIC PHOSPHOLIPASE A2"/>
    <property type="match status" value="1"/>
</dbReference>
<feature type="domain" description="PLA2c" evidence="10">
    <location>
        <begin position="29"/>
        <end position="143"/>
    </location>
</feature>
<dbReference type="Gene3D" id="3.40.1090.10">
    <property type="entry name" value="Cytosolic phospholipase A2 catalytic domain"/>
    <property type="match status" value="1"/>
</dbReference>
<protein>
    <recommendedName>
        <fullName evidence="2 9">Lysophospholipase</fullName>
        <ecNumber evidence="2 9">3.1.1.5</ecNumber>
    </recommendedName>
</protein>
<dbReference type="EMBL" id="JBAHYK010000003">
    <property type="protein sequence ID" value="KAL0581867.1"/>
    <property type="molecule type" value="Genomic_DNA"/>
</dbReference>
<comment type="similarity">
    <text evidence="1 9">Belongs to the lysophospholipase family.</text>
</comment>
<evidence type="ECO:0000313" key="11">
    <source>
        <dbReference type="EMBL" id="KAL0581867.1"/>
    </source>
</evidence>
<sequence length="143" mass="15253">MFPFIFLFLPFVSAFQSAVTDYAPLVNQPCPDLATTEFVRTWTPQNQTLNAKEDLYVSTRQNTTIPSAWKDWLGDASQIGYNFSSFNQSLPKVGIAVPGGGLRAAQVAAAILSGLDARDDSSKAAGTGGLLQVSSYITGLSGK</sequence>
<evidence type="ECO:0000259" key="10">
    <source>
        <dbReference type="PROSITE" id="PS51210"/>
    </source>
</evidence>
<keyword evidence="5 8" id="KW-0442">Lipid degradation</keyword>
<organism evidence="11 12">
    <name type="scientific">Marasmius crinis-equi</name>
    <dbReference type="NCBI Taxonomy" id="585013"/>
    <lineage>
        <taxon>Eukaryota</taxon>
        <taxon>Fungi</taxon>
        <taxon>Dikarya</taxon>
        <taxon>Basidiomycota</taxon>
        <taxon>Agaricomycotina</taxon>
        <taxon>Agaricomycetes</taxon>
        <taxon>Agaricomycetidae</taxon>
        <taxon>Agaricales</taxon>
        <taxon>Marasmiineae</taxon>
        <taxon>Marasmiaceae</taxon>
        <taxon>Marasmius</taxon>
    </lineage>
</organism>
<dbReference type="PROSITE" id="PS51210">
    <property type="entry name" value="PLA2C"/>
    <property type="match status" value="1"/>
</dbReference>
<keyword evidence="6 8" id="KW-0443">Lipid metabolism</keyword>
<proteinExistence type="inferred from homology"/>
<evidence type="ECO:0000256" key="9">
    <source>
        <dbReference type="RuleBase" id="RU362103"/>
    </source>
</evidence>
<dbReference type="Pfam" id="PF01735">
    <property type="entry name" value="PLA2_B"/>
    <property type="match status" value="1"/>
</dbReference>
<evidence type="ECO:0000256" key="4">
    <source>
        <dbReference type="ARBA" id="ARBA00022801"/>
    </source>
</evidence>
<keyword evidence="3" id="KW-0732">Signal</keyword>
<evidence type="ECO:0000313" key="12">
    <source>
        <dbReference type="Proteomes" id="UP001465976"/>
    </source>
</evidence>
<dbReference type="SUPFAM" id="SSF52151">
    <property type="entry name" value="FabD/lysophospholipase-like"/>
    <property type="match status" value="1"/>
</dbReference>
<accession>A0ABR3G234</accession>